<protein>
    <submittedName>
        <fullName evidence="2">Glycosyl hydrolase 115 family protein</fullName>
    </submittedName>
</protein>
<dbReference type="Pfam" id="PF15979">
    <property type="entry name" value="Glyco_hydro_115"/>
    <property type="match status" value="1"/>
</dbReference>
<sequence>MKLTANSKCLIFMLVFVFLTSGMSWGQSRESFVIASPQTTSQIILDKGEELVVNTAAEVFAKDVFNVSGALPQIVQAGSAKYQIKAGTLGVNNSFDRECRESGIEIDALRPKWEAYCIKGKIDAANGNKILYVVGSNPRGTAYGLMELSRMIGVSPWYWWADVPVKKMMTLEISDNVFIEDSPSVKYRGIFLNDEGWGLWPWAKKTFDPEFGDIGPKTYEKIFELMLRLRANHIWPAMHPNTKSFQLVAENREVAKKFGIVVGSSHAEPLLFNNAGPEWDSRRDGPWDYNRNKNKILEVLEKQVENASAFENIYTMGLRGIHDSKMQGIDSPEEGAVLLEKIFEEQRSSGFRYWTLVVKSSGSTINYGS</sequence>
<dbReference type="EMBL" id="JBHUHR010000022">
    <property type="protein sequence ID" value="MFD2034752.1"/>
    <property type="molecule type" value="Genomic_DNA"/>
</dbReference>
<keyword evidence="1 2" id="KW-0378">Hydrolase</keyword>
<accession>A0ABW4VMP0</accession>
<reference evidence="3" key="1">
    <citation type="journal article" date="2019" name="Int. J. Syst. Evol. Microbiol.">
        <title>The Global Catalogue of Microorganisms (GCM) 10K type strain sequencing project: providing services to taxonomists for standard genome sequencing and annotation.</title>
        <authorList>
            <consortium name="The Broad Institute Genomics Platform"/>
            <consortium name="The Broad Institute Genome Sequencing Center for Infectious Disease"/>
            <person name="Wu L."/>
            <person name="Ma J."/>
        </authorList>
    </citation>
    <scope>NUCLEOTIDE SEQUENCE [LARGE SCALE GENOMIC DNA]</scope>
    <source>
        <strain evidence="3">CGMCC 1.15180</strain>
    </source>
</reference>
<comment type="caution">
    <text evidence="2">The sequence shown here is derived from an EMBL/GenBank/DDBJ whole genome shotgun (WGS) entry which is preliminary data.</text>
</comment>
<organism evidence="2 3">
    <name type="scientific">Belliella marina</name>
    <dbReference type="NCBI Taxonomy" id="1644146"/>
    <lineage>
        <taxon>Bacteria</taxon>
        <taxon>Pseudomonadati</taxon>
        <taxon>Bacteroidota</taxon>
        <taxon>Cytophagia</taxon>
        <taxon>Cytophagales</taxon>
        <taxon>Cyclobacteriaceae</taxon>
        <taxon>Belliella</taxon>
    </lineage>
</organism>
<dbReference type="Gene3D" id="3.20.20.520">
    <property type="entry name" value="Glycosyl hydrolase family 115"/>
    <property type="match status" value="1"/>
</dbReference>
<proteinExistence type="predicted"/>
<dbReference type="RefSeq" id="WP_376885188.1">
    <property type="nucleotide sequence ID" value="NZ_JBHUHR010000022.1"/>
</dbReference>
<dbReference type="PANTHER" id="PTHR37842:SF2">
    <property type="entry name" value="GYLCOSYL HYDROLASE 115 C-TERMINAL DOMAIN-CONTAINING PROTEIN"/>
    <property type="match status" value="1"/>
</dbReference>
<dbReference type="InterPro" id="IPR031924">
    <property type="entry name" value="GH115"/>
</dbReference>
<dbReference type="InterPro" id="IPR029018">
    <property type="entry name" value="Hex-like_dom2"/>
</dbReference>
<name>A0ABW4VMP0_9BACT</name>
<evidence type="ECO:0000313" key="2">
    <source>
        <dbReference type="EMBL" id="MFD2034752.1"/>
    </source>
</evidence>
<dbReference type="InterPro" id="IPR042301">
    <property type="entry name" value="GH115_sf"/>
</dbReference>
<dbReference type="SUPFAM" id="SSF55545">
    <property type="entry name" value="beta-N-acetylhexosaminidase-like domain"/>
    <property type="match status" value="1"/>
</dbReference>
<dbReference type="GO" id="GO:0016787">
    <property type="term" value="F:hydrolase activity"/>
    <property type="evidence" value="ECO:0007669"/>
    <property type="project" value="UniProtKB-KW"/>
</dbReference>
<dbReference type="Gene3D" id="3.30.379.10">
    <property type="entry name" value="Chitobiase/beta-hexosaminidase domain 2-like"/>
    <property type="match status" value="1"/>
</dbReference>
<gene>
    <name evidence="2" type="ORF">ACFSKL_08130</name>
</gene>
<evidence type="ECO:0000256" key="1">
    <source>
        <dbReference type="ARBA" id="ARBA00022801"/>
    </source>
</evidence>
<evidence type="ECO:0000313" key="3">
    <source>
        <dbReference type="Proteomes" id="UP001597361"/>
    </source>
</evidence>
<dbReference type="Proteomes" id="UP001597361">
    <property type="component" value="Unassembled WGS sequence"/>
</dbReference>
<keyword evidence="3" id="KW-1185">Reference proteome</keyword>
<dbReference type="PANTHER" id="PTHR37842">
    <property type="match status" value="1"/>
</dbReference>